<accession>A0AAE0X2E4</accession>
<keyword evidence="10" id="KW-1185">Reference proteome</keyword>
<dbReference type="InterPro" id="IPR001104">
    <property type="entry name" value="3-oxo-5_a-steroid_4-DH_C"/>
</dbReference>
<dbReference type="InterPro" id="IPR007518">
    <property type="entry name" value="MINDY"/>
</dbReference>
<dbReference type="GO" id="GO:1990380">
    <property type="term" value="F:K48-linked deubiquitinase activity"/>
    <property type="evidence" value="ECO:0007669"/>
    <property type="project" value="InterPro"/>
</dbReference>
<evidence type="ECO:0000313" key="10">
    <source>
        <dbReference type="Proteomes" id="UP001270362"/>
    </source>
</evidence>
<evidence type="ECO:0000256" key="6">
    <source>
        <dbReference type="SAM" id="Phobius"/>
    </source>
</evidence>
<dbReference type="PANTHER" id="PTHR18063:SF6">
    <property type="entry name" value="UBIQUITIN CARBOXYL-TERMINAL HYDROLASE"/>
    <property type="match status" value="1"/>
</dbReference>
<feature type="compositionally biased region" description="Basic and acidic residues" evidence="5">
    <location>
        <begin position="710"/>
        <end position="724"/>
    </location>
</feature>
<evidence type="ECO:0000313" key="9">
    <source>
        <dbReference type="EMBL" id="KAK3683444.1"/>
    </source>
</evidence>
<feature type="transmembrane region" description="Helical" evidence="6">
    <location>
        <begin position="968"/>
        <end position="987"/>
    </location>
</feature>
<sequence>MVARKPLPRNANMPPTVPPQEPPQDVRQPQWTAADPELDDSMWGDLDQAKQRDGHSRGDTGITPDSVPSSLQPGAPANYSSVEEDNVWVNDTTTPTMSNEKMETQSTGGTESGGDFIRVPTVLRPGGGAERSETNPFKRKMPAGAGQDEPNRPEAPTHAPPLPPFPDADAFSQLHPALDENKEPPPVPPVPGVLEQETGKDVWDSANSPGLLSLPSDEGFAGWEEEGPRKEPLSTPLISLEEEEAAKPLPMGPADDWNLIEFDAPPGPPPRQSTWENFSDDENDAPISAASGELPVPGRQSEDTPPQLPPRKSADAPPPTQPPRPVAKSETYQIKNINWHDVTAARNPRTSPILVQNANGPCPLVALVNALSLTTPADKTNTVLVETLRSREQVSLGLLLEAVFDELMSERRLKPGVDLPDVAELYDFLKGLHTGMNVNPRFIPTPDDVNAFKRTSLTHLHPAERVDGVPGTFEHTREMELYATFSIPLIHGWLPSKDDAVHDSFARQAASYEDTQNLLFREEELEEKLSSSHHQGLTEDEQQIYQDILTIKSYLSISATQLTPWGLSVIRKSMRPGSVAILFRNDHFSTLYRHPQTQELLTLVTDAGYANHPEVVWESLSDVNGERTEYFSGDFRIVGGASHDQTQQGTSSHDNGNASGWTTVQPGRRGRNAVNEAIIEEANEPPTSPTYEQEDRDLALALQLQEEEDERHRAEQERRRRESMLSEQFIEQQANTGPNTNTSIRGGGHSRGAGSTSSATLGPTAPARRSSNGVNSIAVTSTSSRGGGSSPSSTRSRPTPQPVRSLIPPATTTPSRPTNPRGPDEGVDDAPPSYEQAAQQTPYVPPAGHPSHPGSNPTGEAAEASASSSISPAKMTTTNTMGLIPNWYPPNRENYEFILTLWTWFPIFASLQWLVSFYGMGKTSIDSRLNLPGRIGWLTMECPGFLTLLYTLHALGAPDRDLPWQNQVLAALFVIHYSYRAVLFPLLQPSMSPIHATVWASALAFQLVNGTCVGAWLAAYGPTTQAAWRAQLGKYSTLQFTAGIAIFYLGLAANYYHDDELREIRRREIQRLQRLAEKDGAGKVKAGGVEKHYEIPQAGLFKWVEWFGFYMAAGWGCVPARCFLVNEITSMLPRAVKGRRWYAEKFGEDKIRGRWAVIPGVW</sequence>
<feature type="transmembrane region" description="Helical" evidence="6">
    <location>
        <begin position="1038"/>
        <end position="1057"/>
    </location>
</feature>
<keyword evidence="4 6" id="KW-0472">Membrane</keyword>
<feature type="compositionally biased region" description="Low complexity" evidence="5">
    <location>
        <begin position="861"/>
        <end position="873"/>
    </location>
</feature>
<dbReference type="GO" id="GO:0016627">
    <property type="term" value="F:oxidoreductase activity, acting on the CH-CH group of donors"/>
    <property type="evidence" value="ECO:0007669"/>
    <property type="project" value="InterPro"/>
</dbReference>
<dbReference type="GO" id="GO:0071108">
    <property type="term" value="P:protein K48-linked deubiquitination"/>
    <property type="evidence" value="ECO:0007669"/>
    <property type="project" value="TreeGrafter"/>
</dbReference>
<protein>
    <recommendedName>
        <fullName evidence="11">MINDY deubiquitinase domain-containing protein</fullName>
    </recommendedName>
</protein>
<dbReference type="PANTHER" id="PTHR18063">
    <property type="entry name" value="NF-E2 INDUCIBLE PROTEIN"/>
    <property type="match status" value="1"/>
</dbReference>
<dbReference type="GO" id="GO:0004843">
    <property type="term" value="F:cysteine-type deubiquitinase activity"/>
    <property type="evidence" value="ECO:0007669"/>
    <property type="project" value="InterPro"/>
</dbReference>
<keyword evidence="2 6" id="KW-0812">Transmembrane</keyword>
<reference evidence="9" key="2">
    <citation type="submission" date="2023-06" db="EMBL/GenBank/DDBJ databases">
        <authorList>
            <consortium name="Lawrence Berkeley National Laboratory"/>
            <person name="Haridas S."/>
            <person name="Hensen N."/>
            <person name="Bonometti L."/>
            <person name="Westerberg I."/>
            <person name="Brannstrom I.O."/>
            <person name="Guillou S."/>
            <person name="Cros-Aarteil S."/>
            <person name="Calhoun S."/>
            <person name="Kuo A."/>
            <person name="Mondo S."/>
            <person name="Pangilinan J."/>
            <person name="Riley R."/>
            <person name="Labutti K."/>
            <person name="Andreopoulos B."/>
            <person name="Lipzen A."/>
            <person name="Chen C."/>
            <person name="Yanf M."/>
            <person name="Daum C."/>
            <person name="Ng V."/>
            <person name="Clum A."/>
            <person name="Steindorff A."/>
            <person name="Ohm R."/>
            <person name="Martin F."/>
            <person name="Silar P."/>
            <person name="Natvig D."/>
            <person name="Lalanne C."/>
            <person name="Gautier V."/>
            <person name="Ament-Velasquez S.L."/>
            <person name="Kruys A."/>
            <person name="Hutchinson M.I."/>
            <person name="Powell A.J."/>
            <person name="Barry K."/>
            <person name="Miller A.N."/>
            <person name="Grigoriev I.V."/>
            <person name="Debuchy R."/>
            <person name="Gladieux P."/>
            <person name="Thoren M.H."/>
            <person name="Johannesson H."/>
        </authorList>
    </citation>
    <scope>NUCLEOTIDE SEQUENCE</scope>
    <source>
        <strain evidence="9">CBS 314.62</strain>
    </source>
</reference>
<feature type="transmembrane region" description="Helical" evidence="6">
    <location>
        <begin position="999"/>
        <end position="1018"/>
    </location>
</feature>
<proteinExistence type="predicted"/>
<feature type="compositionally biased region" description="Polar residues" evidence="5">
    <location>
        <begin position="769"/>
        <end position="780"/>
    </location>
</feature>
<feature type="transmembrane region" description="Helical" evidence="6">
    <location>
        <begin position="897"/>
        <end position="915"/>
    </location>
</feature>
<feature type="compositionally biased region" description="Basic and acidic residues" evidence="5">
    <location>
        <begin position="47"/>
        <end position="58"/>
    </location>
</feature>
<feature type="region of interest" description="Disordered" evidence="5">
    <location>
        <begin position="704"/>
        <end position="875"/>
    </location>
</feature>
<feature type="compositionally biased region" description="Polar residues" evidence="5">
    <location>
        <begin position="89"/>
        <end position="99"/>
    </location>
</feature>
<dbReference type="EMBL" id="JAULSO010000004">
    <property type="protein sequence ID" value="KAK3683444.1"/>
    <property type="molecule type" value="Genomic_DNA"/>
</dbReference>
<dbReference type="Pfam" id="PF04424">
    <property type="entry name" value="MINDY_DUB"/>
    <property type="match status" value="1"/>
</dbReference>
<feature type="compositionally biased region" description="Polar residues" evidence="5">
    <location>
        <begin position="725"/>
        <end position="744"/>
    </location>
</feature>
<dbReference type="GO" id="GO:0005829">
    <property type="term" value="C:cytosol"/>
    <property type="evidence" value="ECO:0007669"/>
    <property type="project" value="TreeGrafter"/>
</dbReference>
<dbReference type="GO" id="GO:0016807">
    <property type="term" value="F:cysteine-type carboxypeptidase activity"/>
    <property type="evidence" value="ECO:0007669"/>
    <property type="project" value="TreeGrafter"/>
</dbReference>
<feature type="domain" description="3-oxo-5-alpha-steroid 4-dehydrogenase C-terminal" evidence="7">
    <location>
        <begin position="995"/>
        <end position="1162"/>
    </location>
</feature>
<organism evidence="9 10">
    <name type="scientific">Podospora appendiculata</name>
    <dbReference type="NCBI Taxonomy" id="314037"/>
    <lineage>
        <taxon>Eukaryota</taxon>
        <taxon>Fungi</taxon>
        <taxon>Dikarya</taxon>
        <taxon>Ascomycota</taxon>
        <taxon>Pezizomycotina</taxon>
        <taxon>Sordariomycetes</taxon>
        <taxon>Sordariomycetidae</taxon>
        <taxon>Sordariales</taxon>
        <taxon>Podosporaceae</taxon>
        <taxon>Podospora</taxon>
    </lineage>
</organism>
<feature type="transmembrane region" description="Helical" evidence="6">
    <location>
        <begin position="935"/>
        <end position="956"/>
    </location>
</feature>
<gene>
    <name evidence="9" type="ORF">B0T22DRAFT_500968</name>
</gene>
<evidence type="ECO:0000256" key="4">
    <source>
        <dbReference type="ARBA" id="ARBA00023136"/>
    </source>
</evidence>
<dbReference type="AlphaFoldDB" id="A0AAE0X2E4"/>
<keyword evidence="3 6" id="KW-1133">Transmembrane helix</keyword>
<evidence type="ECO:0000259" key="8">
    <source>
        <dbReference type="Pfam" id="PF04424"/>
    </source>
</evidence>
<evidence type="ECO:0000259" key="7">
    <source>
        <dbReference type="Pfam" id="PF02544"/>
    </source>
</evidence>
<dbReference type="GO" id="GO:0016020">
    <property type="term" value="C:membrane"/>
    <property type="evidence" value="ECO:0007669"/>
    <property type="project" value="UniProtKB-SubCell"/>
</dbReference>
<dbReference type="InterPro" id="IPR033979">
    <property type="entry name" value="MINDY_domain"/>
</dbReference>
<dbReference type="Pfam" id="PF02544">
    <property type="entry name" value="Steroid_dh"/>
    <property type="match status" value="1"/>
</dbReference>
<reference evidence="9" key="1">
    <citation type="journal article" date="2023" name="Mol. Phylogenet. Evol.">
        <title>Genome-scale phylogeny and comparative genomics of the fungal order Sordariales.</title>
        <authorList>
            <person name="Hensen N."/>
            <person name="Bonometti L."/>
            <person name="Westerberg I."/>
            <person name="Brannstrom I.O."/>
            <person name="Guillou S."/>
            <person name="Cros-Aarteil S."/>
            <person name="Calhoun S."/>
            <person name="Haridas S."/>
            <person name="Kuo A."/>
            <person name="Mondo S."/>
            <person name="Pangilinan J."/>
            <person name="Riley R."/>
            <person name="LaButti K."/>
            <person name="Andreopoulos B."/>
            <person name="Lipzen A."/>
            <person name="Chen C."/>
            <person name="Yan M."/>
            <person name="Daum C."/>
            <person name="Ng V."/>
            <person name="Clum A."/>
            <person name="Steindorff A."/>
            <person name="Ohm R.A."/>
            <person name="Martin F."/>
            <person name="Silar P."/>
            <person name="Natvig D.O."/>
            <person name="Lalanne C."/>
            <person name="Gautier V."/>
            <person name="Ament-Velasquez S.L."/>
            <person name="Kruys A."/>
            <person name="Hutchinson M.I."/>
            <person name="Powell A.J."/>
            <person name="Barry K."/>
            <person name="Miller A.N."/>
            <person name="Grigoriev I.V."/>
            <person name="Debuchy R."/>
            <person name="Gladieux P."/>
            <person name="Hiltunen Thoren M."/>
            <person name="Johannesson H."/>
        </authorList>
    </citation>
    <scope>NUCLEOTIDE SEQUENCE</scope>
    <source>
        <strain evidence="9">CBS 314.62</strain>
    </source>
</reference>
<evidence type="ECO:0000256" key="1">
    <source>
        <dbReference type="ARBA" id="ARBA00004141"/>
    </source>
</evidence>
<evidence type="ECO:0000256" key="3">
    <source>
        <dbReference type="ARBA" id="ARBA00022989"/>
    </source>
</evidence>
<feature type="compositionally biased region" description="Polar residues" evidence="5">
    <location>
        <begin position="643"/>
        <end position="665"/>
    </location>
</feature>
<feature type="domain" description="MINDY deubiquitinase" evidence="8">
    <location>
        <begin position="330"/>
        <end position="635"/>
    </location>
</feature>
<feature type="region of interest" description="Disordered" evidence="5">
    <location>
        <begin position="640"/>
        <end position="670"/>
    </location>
</feature>
<dbReference type="Proteomes" id="UP001270362">
    <property type="component" value="Unassembled WGS sequence"/>
</dbReference>
<comment type="subcellular location">
    <subcellularLocation>
        <location evidence="1">Membrane</location>
        <topology evidence="1">Multi-pass membrane protein</topology>
    </subcellularLocation>
</comment>
<feature type="region of interest" description="Disordered" evidence="5">
    <location>
        <begin position="1"/>
        <end position="327"/>
    </location>
</feature>
<name>A0AAE0X2E4_9PEZI</name>
<evidence type="ECO:0008006" key="11">
    <source>
        <dbReference type="Google" id="ProtNLM"/>
    </source>
</evidence>
<evidence type="ECO:0000256" key="2">
    <source>
        <dbReference type="ARBA" id="ARBA00022692"/>
    </source>
</evidence>
<comment type="caution">
    <text evidence="9">The sequence shown here is derived from an EMBL/GenBank/DDBJ whole genome shotgun (WGS) entry which is preliminary data.</text>
</comment>
<feature type="compositionally biased region" description="Pro residues" evidence="5">
    <location>
        <begin position="316"/>
        <end position="325"/>
    </location>
</feature>
<dbReference type="GO" id="GO:0006629">
    <property type="term" value="P:lipid metabolic process"/>
    <property type="evidence" value="ECO:0007669"/>
    <property type="project" value="InterPro"/>
</dbReference>
<dbReference type="GO" id="GO:0071944">
    <property type="term" value="C:cell periphery"/>
    <property type="evidence" value="ECO:0007669"/>
    <property type="project" value="TreeGrafter"/>
</dbReference>
<evidence type="ECO:0000256" key="5">
    <source>
        <dbReference type="SAM" id="MobiDB-lite"/>
    </source>
</evidence>